<feature type="domain" description="Topo IIA-type catalytic" evidence="1">
    <location>
        <begin position="1"/>
        <end position="100"/>
    </location>
</feature>
<proteinExistence type="predicted"/>
<name>X1VUZ9_9ZZZZ</name>
<dbReference type="GO" id="GO:0006265">
    <property type="term" value="P:DNA topological change"/>
    <property type="evidence" value="ECO:0007669"/>
    <property type="project" value="InterPro"/>
</dbReference>
<evidence type="ECO:0000259" key="1">
    <source>
        <dbReference type="PROSITE" id="PS52040"/>
    </source>
</evidence>
<dbReference type="AlphaFoldDB" id="X1VUZ9"/>
<evidence type="ECO:0000313" key="2">
    <source>
        <dbReference type="EMBL" id="GAJ21561.1"/>
    </source>
</evidence>
<feature type="non-terminal residue" evidence="2">
    <location>
        <position position="100"/>
    </location>
</feature>
<dbReference type="PANTHER" id="PTHR43493">
    <property type="entry name" value="DNA GYRASE/TOPOISOMERASE SUBUNIT A"/>
    <property type="match status" value="1"/>
</dbReference>
<gene>
    <name evidence="2" type="ORF">S12H4_58782</name>
</gene>
<accession>X1VUZ9</accession>
<dbReference type="InterPro" id="IPR050220">
    <property type="entry name" value="Type_II_DNA_Topoisomerases"/>
</dbReference>
<protein>
    <recommendedName>
        <fullName evidence="1">Topo IIA-type catalytic domain-containing protein</fullName>
    </recommendedName>
</protein>
<sequence>MQSAFFVNMLALVDGQPRVISLKEMLQYYIDFRQEVITRRSRFELKMAKARAHILEGLKIALDNIDRVIATIRKAETAEVARRNLMTEFSLTQIQAQAIL</sequence>
<comment type="caution">
    <text evidence="2">The sequence shown here is derived from an EMBL/GenBank/DDBJ whole genome shotgun (WGS) entry which is preliminary data.</text>
</comment>
<dbReference type="InterPro" id="IPR013757">
    <property type="entry name" value="Topo_IIA_A_a_sf"/>
</dbReference>
<dbReference type="PROSITE" id="PS52040">
    <property type="entry name" value="TOPO_IIA"/>
    <property type="match status" value="1"/>
</dbReference>
<dbReference type="GO" id="GO:0005737">
    <property type="term" value="C:cytoplasm"/>
    <property type="evidence" value="ECO:0007669"/>
    <property type="project" value="TreeGrafter"/>
</dbReference>
<dbReference type="GO" id="GO:0003918">
    <property type="term" value="F:DNA topoisomerase type II (double strand cut, ATP-hydrolyzing) activity"/>
    <property type="evidence" value="ECO:0007669"/>
    <property type="project" value="InterPro"/>
</dbReference>
<reference evidence="2" key="1">
    <citation type="journal article" date="2014" name="Front. Microbiol.">
        <title>High frequency of phylogenetically diverse reductive dehalogenase-homologous genes in deep subseafloor sedimentary metagenomes.</title>
        <authorList>
            <person name="Kawai M."/>
            <person name="Futagami T."/>
            <person name="Toyoda A."/>
            <person name="Takaki Y."/>
            <person name="Nishi S."/>
            <person name="Hori S."/>
            <person name="Arai W."/>
            <person name="Tsubouchi T."/>
            <person name="Morono Y."/>
            <person name="Uchiyama I."/>
            <person name="Ito T."/>
            <person name="Fujiyama A."/>
            <person name="Inagaki F."/>
            <person name="Takami H."/>
        </authorList>
    </citation>
    <scope>NUCLEOTIDE SEQUENCE</scope>
    <source>
        <strain evidence="2">Expedition CK06-06</strain>
    </source>
</reference>
<dbReference type="PANTHER" id="PTHR43493:SF5">
    <property type="entry name" value="DNA GYRASE SUBUNIT A, CHLOROPLASTIC_MITOCHONDRIAL"/>
    <property type="match status" value="1"/>
</dbReference>
<dbReference type="InterPro" id="IPR002205">
    <property type="entry name" value="Topo_IIA_dom_A"/>
</dbReference>
<dbReference type="InterPro" id="IPR013760">
    <property type="entry name" value="Topo_IIA-like_dom_sf"/>
</dbReference>
<dbReference type="Gene3D" id="1.10.268.10">
    <property type="entry name" value="Topoisomerase, domain 3"/>
    <property type="match status" value="1"/>
</dbReference>
<dbReference type="Pfam" id="PF00521">
    <property type="entry name" value="DNA_topoisoIV"/>
    <property type="match status" value="1"/>
</dbReference>
<dbReference type="SUPFAM" id="SSF56719">
    <property type="entry name" value="Type II DNA topoisomerase"/>
    <property type="match status" value="1"/>
</dbReference>
<dbReference type="GO" id="GO:0003677">
    <property type="term" value="F:DNA binding"/>
    <property type="evidence" value="ECO:0007669"/>
    <property type="project" value="InterPro"/>
</dbReference>
<dbReference type="GO" id="GO:0009330">
    <property type="term" value="C:DNA topoisomerase type II (double strand cut, ATP-hydrolyzing) complex"/>
    <property type="evidence" value="ECO:0007669"/>
    <property type="project" value="TreeGrafter"/>
</dbReference>
<organism evidence="2">
    <name type="scientific">marine sediment metagenome</name>
    <dbReference type="NCBI Taxonomy" id="412755"/>
    <lineage>
        <taxon>unclassified sequences</taxon>
        <taxon>metagenomes</taxon>
        <taxon>ecological metagenomes</taxon>
    </lineage>
</organism>
<dbReference type="EMBL" id="BARW01038264">
    <property type="protein sequence ID" value="GAJ21561.1"/>
    <property type="molecule type" value="Genomic_DNA"/>
</dbReference>
<dbReference type="GO" id="GO:0005524">
    <property type="term" value="F:ATP binding"/>
    <property type="evidence" value="ECO:0007669"/>
    <property type="project" value="InterPro"/>
</dbReference>